<accession>K2R7M1</accession>
<dbReference type="VEuPathDB" id="FungiDB:MPH_04372"/>
<dbReference type="InParanoid" id="K2R7M1"/>
<evidence type="ECO:0000313" key="1">
    <source>
        <dbReference type="EMBL" id="EKG18371.1"/>
    </source>
</evidence>
<dbReference type="Proteomes" id="UP000007129">
    <property type="component" value="Unassembled WGS sequence"/>
</dbReference>
<name>K2R7M1_MACPH</name>
<dbReference type="EMBL" id="AHHD01000208">
    <property type="protein sequence ID" value="EKG18371.1"/>
    <property type="molecule type" value="Genomic_DNA"/>
</dbReference>
<evidence type="ECO:0000313" key="2">
    <source>
        <dbReference type="Proteomes" id="UP000007129"/>
    </source>
</evidence>
<gene>
    <name evidence="1" type="ORF">MPH_04372</name>
</gene>
<organism evidence="1 2">
    <name type="scientific">Macrophomina phaseolina (strain MS6)</name>
    <name type="common">Charcoal rot fungus</name>
    <dbReference type="NCBI Taxonomy" id="1126212"/>
    <lineage>
        <taxon>Eukaryota</taxon>
        <taxon>Fungi</taxon>
        <taxon>Dikarya</taxon>
        <taxon>Ascomycota</taxon>
        <taxon>Pezizomycotina</taxon>
        <taxon>Dothideomycetes</taxon>
        <taxon>Dothideomycetes incertae sedis</taxon>
        <taxon>Botryosphaeriales</taxon>
        <taxon>Botryosphaeriaceae</taxon>
        <taxon>Macrophomina</taxon>
    </lineage>
</organism>
<comment type="caution">
    <text evidence="1">The sequence shown here is derived from an EMBL/GenBank/DDBJ whole genome shotgun (WGS) entry which is preliminary data.</text>
</comment>
<dbReference type="HOGENOM" id="CLU_1518149_0_0_1"/>
<dbReference type="AlphaFoldDB" id="K2R7M1"/>
<sequence length="177" mass="20521">MALPLELSGTCIERWNSHKDIFILCSRRQKRIQPLLRTNSTPHSANLRPKAPITLPHCPQIIYAQRSSLLPYQHRLYLIPQAPRPPRRPPVSRYQAPLLCCQYLPLQCMNLLRAQPPIPQRSPSLAELHAREMRVGRVVLGHILAVARDESSRRVGRVRQRSERRVEEDVMVRRVGR</sequence>
<proteinExistence type="predicted"/>
<protein>
    <submittedName>
        <fullName evidence="1">Uncharacterized protein</fullName>
    </submittedName>
</protein>
<reference evidence="1 2" key="1">
    <citation type="journal article" date="2012" name="BMC Genomics">
        <title>Tools to kill: Genome of one of the most destructive plant pathogenic fungi Macrophomina phaseolina.</title>
        <authorList>
            <person name="Islam M.S."/>
            <person name="Haque M.S."/>
            <person name="Islam M.M."/>
            <person name="Emdad E.M."/>
            <person name="Halim A."/>
            <person name="Hossen Q.M.M."/>
            <person name="Hossain M.Z."/>
            <person name="Ahmed B."/>
            <person name="Rahim S."/>
            <person name="Rahman M.S."/>
            <person name="Alam M.M."/>
            <person name="Hou S."/>
            <person name="Wan X."/>
            <person name="Saito J.A."/>
            <person name="Alam M."/>
        </authorList>
    </citation>
    <scope>NUCLEOTIDE SEQUENCE [LARGE SCALE GENOMIC DNA]</scope>
    <source>
        <strain evidence="1 2">MS6</strain>
    </source>
</reference>